<dbReference type="RefSeq" id="WP_394845713.1">
    <property type="nucleotide sequence ID" value="NZ_CP089982.1"/>
</dbReference>
<protein>
    <recommendedName>
        <fullName evidence="6">RNA polymerase sigma factor</fullName>
    </recommendedName>
</protein>
<dbReference type="NCBIfam" id="TIGR02937">
    <property type="entry name" value="sigma70-ECF"/>
    <property type="match status" value="1"/>
</dbReference>
<evidence type="ECO:0000256" key="3">
    <source>
        <dbReference type="ARBA" id="ARBA00023082"/>
    </source>
</evidence>
<keyword evidence="4 6" id="KW-0238">DNA-binding</keyword>
<evidence type="ECO:0000256" key="2">
    <source>
        <dbReference type="ARBA" id="ARBA00023015"/>
    </source>
</evidence>
<dbReference type="Proteomes" id="UP001379533">
    <property type="component" value="Chromosome"/>
</dbReference>
<evidence type="ECO:0000256" key="6">
    <source>
        <dbReference type="RuleBase" id="RU000716"/>
    </source>
</evidence>
<evidence type="ECO:0000256" key="5">
    <source>
        <dbReference type="ARBA" id="ARBA00023163"/>
    </source>
</evidence>
<comment type="similarity">
    <text evidence="1 6">Belongs to the sigma-70 factor family. ECF subfamily.</text>
</comment>
<evidence type="ECO:0000313" key="10">
    <source>
        <dbReference type="Proteomes" id="UP001379533"/>
    </source>
</evidence>
<evidence type="ECO:0000256" key="4">
    <source>
        <dbReference type="ARBA" id="ARBA00023125"/>
    </source>
</evidence>
<dbReference type="Gene3D" id="1.10.1740.10">
    <property type="match status" value="1"/>
</dbReference>
<dbReference type="InterPro" id="IPR036388">
    <property type="entry name" value="WH-like_DNA-bd_sf"/>
</dbReference>
<evidence type="ECO:0000259" key="7">
    <source>
        <dbReference type="Pfam" id="PF04542"/>
    </source>
</evidence>
<feature type="domain" description="RNA polymerase sigma factor 70 region 4 type 2" evidence="8">
    <location>
        <begin position="146"/>
        <end position="192"/>
    </location>
</feature>
<dbReference type="InterPro" id="IPR013325">
    <property type="entry name" value="RNA_pol_sigma_r2"/>
</dbReference>
<dbReference type="InterPro" id="IPR013249">
    <property type="entry name" value="RNA_pol_sigma70_r4_t2"/>
</dbReference>
<dbReference type="SUPFAM" id="SSF88946">
    <property type="entry name" value="Sigma2 domain of RNA polymerase sigma factors"/>
    <property type="match status" value="1"/>
</dbReference>
<keyword evidence="10" id="KW-1185">Reference proteome</keyword>
<dbReference type="InterPro" id="IPR000838">
    <property type="entry name" value="RNA_pol_sigma70_ECF_CS"/>
</dbReference>
<accession>A0ABZ2KDE4</accession>
<dbReference type="InterPro" id="IPR007627">
    <property type="entry name" value="RNA_pol_sigma70_r2"/>
</dbReference>
<dbReference type="PANTHER" id="PTHR43133">
    <property type="entry name" value="RNA POLYMERASE ECF-TYPE SIGMA FACTO"/>
    <property type="match status" value="1"/>
</dbReference>
<evidence type="ECO:0000256" key="1">
    <source>
        <dbReference type="ARBA" id="ARBA00010641"/>
    </source>
</evidence>
<gene>
    <name evidence="9" type="ORF">LZC95_52875</name>
</gene>
<keyword evidence="2 6" id="KW-0805">Transcription regulation</keyword>
<dbReference type="Gene3D" id="1.10.10.10">
    <property type="entry name" value="Winged helix-like DNA-binding domain superfamily/Winged helix DNA-binding domain"/>
    <property type="match status" value="1"/>
</dbReference>
<proteinExistence type="inferred from homology"/>
<name>A0ABZ2KDE4_9BACT</name>
<feature type="domain" description="RNA polymerase sigma-70 region 2" evidence="7">
    <location>
        <begin position="47"/>
        <end position="113"/>
    </location>
</feature>
<dbReference type="SUPFAM" id="SSF88659">
    <property type="entry name" value="Sigma3 and sigma4 domains of RNA polymerase sigma factors"/>
    <property type="match status" value="1"/>
</dbReference>
<dbReference type="PROSITE" id="PS01063">
    <property type="entry name" value="SIGMA70_ECF"/>
    <property type="match status" value="1"/>
</dbReference>
<evidence type="ECO:0000259" key="8">
    <source>
        <dbReference type="Pfam" id="PF08281"/>
    </source>
</evidence>
<sequence>MRRATRHESEESASFGSRYEVPVVATPSDGELVERIRKGDSWAKEALYRKYFGGIWAVVLRLLGNRADAEDVVQDTFAIALTEFENLRRPEAVGAWLMQIAVRQTHRRFRRRKLRRLLGLDRSIDDASLELLAHEGTSPEVRAELEKVDRVLAKLAPSHRIAWMLRYVEGGSLEEIAAACSCSLATIKRRIVAADDEVRKHVRMEEA</sequence>
<evidence type="ECO:0000313" key="9">
    <source>
        <dbReference type="EMBL" id="WXA95105.1"/>
    </source>
</evidence>
<reference evidence="9 10" key="1">
    <citation type="submission" date="2021-12" db="EMBL/GenBank/DDBJ databases">
        <title>Discovery of the Pendulisporaceae a myxobacterial family with distinct sporulation behavior and unique specialized metabolism.</title>
        <authorList>
            <person name="Garcia R."/>
            <person name="Popoff A."/>
            <person name="Bader C.D."/>
            <person name="Loehr J."/>
            <person name="Walesch S."/>
            <person name="Walt C."/>
            <person name="Boldt J."/>
            <person name="Bunk B."/>
            <person name="Haeckl F.J.F.P.J."/>
            <person name="Gunesch A.P."/>
            <person name="Birkelbach J."/>
            <person name="Nuebel U."/>
            <person name="Pietschmann T."/>
            <person name="Bach T."/>
            <person name="Mueller R."/>
        </authorList>
    </citation>
    <scope>NUCLEOTIDE SEQUENCE [LARGE SCALE GENOMIC DNA]</scope>
    <source>
        <strain evidence="9 10">MSr12523</strain>
    </source>
</reference>
<dbReference type="Pfam" id="PF04542">
    <property type="entry name" value="Sigma70_r2"/>
    <property type="match status" value="1"/>
</dbReference>
<keyword evidence="3 6" id="KW-0731">Sigma factor</keyword>
<dbReference type="PANTHER" id="PTHR43133:SF8">
    <property type="entry name" value="RNA POLYMERASE SIGMA FACTOR HI_1459-RELATED"/>
    <property type="match status" value="1"/>
</dbReference>
<organism evidence="9 10">
    <name type="scientific">Pendulispora brunnea</name>
    <dbReference type="NCBI Taxonomy" id="2905690"/>
    <lineage>
        <taxon>Bacteria</taxon>
        <taxon>Pseudomonadati</taxon>
        <taxon>Myxococcota</taxon>
        <taxon>Myxococcia</taxon>
        <taxon>Myxococcales</taxon>
        <taxon>Sorangiineae</taxon>
        <taxon>Pendulisporaceae</taxon>
        <taxon>Pendulispora</taxon>
    </lineage>
</organism>
<keyword evidence="5 6" id="KW-0804">Transcription</keyword>
<dbReference type="Pfam" id="PF08281">
    <property type="entry name" value="Sigma70_r4_2"/>
    <property type="match status" value="1"/>
</dbReference>
<dbReference type="InterPro" id="IPR013324">
    <property type="entry name" value="RNA_pol_sigma_r3/r4-like"/>
</dbReference>
<dbReference type="InterPro" id="IPR039425">
    <property type="entry name" value="RNA_pol_sigma-70-like"/>
</dbReference>
<dbReference type="InterPro" id="IPR014284">
    <property type="entry name" value="RNA_pol_sigma-70_dom"/>
</dbReference>
<dbReference type="EMBL" id="CP089982">
    <property type="protein sequence ID" value="WXA95105.1"/>
    <property type="molecule type" value="Genomic_DNA"/>
</dbReference>